<accession>V2Y252</accession>
<organism evidence="3 4">
    <name type="scientific">Moniliophthora roreri (strain MCA 2997)</name>
    <name type="common">Cocoa frosty pod rot fungus</name>
    <name type="synonym">Crinipellis roreri</name>
    <dbReference type="NCBI Taxonomy" id="1381753"/>
    <lineage>
        <taxon>Eukaryota</taxon>
        <taxon>Fungi</taxon>
        <taxon>Dikarya</taxon>
        <taxon>Basidiomycota</taxon>
        <taxon>Agaricomycotina</taxon>
        <taxon>Agaricomycetes</taxon>
        <taxon>Agaricomycetidae</taxon>
        <taxon>Agaricales</taxon>
        <taxon>Marasmiineae</taxon>
        <taxon>Marasmiaceae</taxon>
        <taxon>Moniliophthora</taxon>
    </lineage>
</organism>
<reference evidence="3 4" key="1">
    <citation type="journal article" date="2014" name="BMC Genomics">
        <title>Genome and secretome analysis of the hemibiotrophic fungal pathogen, Moniliophthora roreri, which causes frosty pod rot disease of cacao: mechanisms of the biotrophic and necrotrophic phases.</title>
        <authorList>
            <person name="Meinhardt L.W."/>
            <person name="Costa G.G.L."/>
            <person name="Thomazella D.P.T."/>
            <person name="Teixeira P.J.P.L."/>
            <person name="Carazzolle M.F."/>
            <person name="Schuster S.C."/>
            <person name="Carlson J.E."/>
            <person name="Guiltinan M.J."/>
            <person name="Mieczkowski P."/>
            <person name="Farmer A."/>
            <person name="Ramaraj T."/>
            <person name="Crozier J."/>
            <person name="Davis R.E."/>
            <person name="Shao J."/>
            <person name="Melnick R.L."/>
            <person name="Pereira G.A.G."/>
            <person name="Bailey B.A."/>
        </authorList>
    </citation>
    <scope>NUCLEOTIDE SEQUENCE [LARGE SCALE GENOMIC DNA]</scope>
    <source>
        <strain evidence="3 4">MCA 2997</strain>
    </source>
</reference>
<sequence>MPDPAAAAELARKLLNALNHQRIVSYVDVLSTFLLVYDVILNVNLELRHIWGSKWSLLNVLYIIQRYIPFFDTAVMVLHHQFATGLSPRYCSINYRISGWCFIGGIVVSELVLTLRLWAVWRRSIPIAIGLVIFFLGCWVPCFVLLNQFLKSMTFAVPPLPHFRGCFISGGSHILYMCWVLMMIYDTGTLIMIIIPGIRAYRLGGSSELLNAVYRDGVIYYAFIFLVSVINVIVIVTLPLTTIIILSFERVLHSILTSRAILHIRNVASRDRVFSVTEHPIPLSTVPVSTFRTAETDSTKY</sequence>
<dbReference type="OrthoDB" id="3350812at2759"/>
<keyword evidence="1" id="KW-1133">Transmembrane helix</keyword>
<gene>
    <name evidence="3" type="ORF">Moror_9892</name>
</gene>
<proteinExistence type="predicted"/>
<dbReference type="KEGG" id="mrr:Moror_9892"/>
<dbReference type="EMBL" id="AWSO01001033">
    <property type="protein sequence ID" value="ESK85709.1"/>
    <property type="molecule type" value="Genomic_DNA"/>
</dbReference>
<dbReference type="Pfam" id="PF20151">
    <property type="entry name" value="DUF6533"/>
    <property type="match status" value="1"/>
</dbReference>
<comment type="caution">
    <text evidence="3">The sequence shown here is derived from an EMBL/GenBank/DDBJ whole genome shotgun (WGS) entry which is preliminary data.</text>
</comment>
<feature type="transmembrane region" description="Helical" evidence="1">
    <location>
        <begin position="174"/>
        <end position="198"/>
    </location>
</feature>
<name>V2Y252_MONRO</name>
<feature type="transmembrane region" description="Helical" evidence="1">
    <location>
        <begin position="99"/>
        <end position="119"/>
    </location>
</feature>
<keyword evidence="4" id="KW-1185">Reference proteome</keyword>
<evidence type="ECO:0000313" key="4">
    <source>
        <dbReference type="Proteomes" id="UP000017559"/>
    </source>
</evidence>
<dbReference type="InterPro" id="IPR045340">
    <property type="entry name" value="DUF6533"/>
</dbReference>
<feature type="domain" description="DUF6533" evidence="2">
    <location>
        <begin position="26"/>
        <end position="71"/>
    </location>
</feature>
<keyword evidence="1" id="KW-0812">Transmembrane</keyword>
<evidence type="ECO:0000313" key="3">
    <source>
        <dbReference type="EMBL" id="ESK85709.1"/>
    </source>
</evidence>
<keyword evidence="1" id="KW-0472">Membrane</keyword>
<feature type="transmembrane region" description="Helical" evidence="1">
    <location>
        <begin position="218"/>
        <end position="246"/>
    </location>
</feature>
<dbReference type="Proteomes" id="UP000017559">
    <property type="component" value="Unassembled WGS sequence"/>
</dbReference>
<feature type="transmembrane region" description="Helical" evidence="1">
    <location>
        <begin position="23"/>
        <end position="40"/>
    </location>
</feature>
<protein>
    <recommendedName>
        <fullName evidence="2">DUF6533 domain-containing protein</fullName>
    </recommendedName>
</protein>
<dbReference type="HOGENOM" id="CLU_035509_11_3_1"/>
<feature type="transmembrane region" description="Helical" evidence="1">
    <location>
        <begin position="125"/>
        <end position="146"/>
    </location>
</feature>
<evidence type="ECO:0000259" key="2">
    <source>
        <dbReference type="Pfam" id="PF20151"/>
    </source>
</evidence>
<dbReference type="AlphaFoldDB" id="V2Y252"/>
<evidence type="ECO:0000256" key="1">
    <source>
        <dbReference type="SAM" id="Phobius"/>
    </source>
</evidence>